<organism evidence="1 2">
    <name type="scientific">Candidatus Kerfeldbacteria bacterium CG15_BIG_FIL_POST_REV_8_21_14_020_45_12</name>
    <dbReference type="NCBI Taxonomy" id="2014247"/>
    <lineage>
        <taxon>Bacteria</taxon>
        <taxon>Candidatus Kerfeldiibacteriota</taxon>
    </lineage>
</organism>
<name>A0A2M7H586_9BACT</name>
<evidence type="ECO:0008006" key="3">
    <source>
        <dbReference type="Google" id="ProtNLM"/>
    </source>
</evidence>
<evidence type="ECO:0000313" key="1">
    <source>
        <dbReference type="EMBL" id="PIW37371.1"/>
    </source>
</evidence>
<protein>
    <recommendedName>
        <fullName evidence="3">Aspartate kinase</fullName>
    </recommendedName>
</protein>
<reference evidence="1 2" key="1">
    <citation type="submission" date="2017-09" db="EMBL/GenBank/DDBJ databases">
        <title>Depth-based differentiation of microbial function through sediment-hosted aquifers and enrichment of novel symbionts in the deep terrestrial subsurface.</title>
        <authorList>
            <person name="Probst A.J."/>
            <person name="Ladd B."/>
            <person name="Jarett J.K."/>
            <person name="Geller-Mcgrath D.E."/>
            <person name="Sieber C.M."/>
            <person name="Emerson J.B."/>
            <person name="Anantharaman K."/>
            <person name="Thomas B.C."/>
            <person name="Malmstrom R."/>
            <person name="Stieglmeier M."/>
            <person name="Klingl A."/>
            <person name="Woyke T."/>
            <person name="Ryan C.M."/>
            <person name="Banfield J.F."/>
        </authorList>
    </citation>
    <scope>NUCLEOTIDE SEQUENCE [LARGE SCALE GENOMIC DNA]</scope>
    <source>
        <strain evidence="1">CG15_BIG_FIL_POST_REV_8_21_14_020_45_12</strain>
    </source>
</reference>
<gene>
    <name evidence="1" type="ORF">COW24_00330</name>
</gene>
<comment type="caution">
    <text evidence="1">The sequence shown here is derived from an EMBL/GenBank/DDBJ whole genome shotgun (WGS) entry which is preliminary data.</text>
</comment>
<sequence length="214" mass="24347">MRTVSTIVRDILTKSEVAQLALQEGYLNLSAYAEHIHAEVEERTMKPVRLGTITVALSRLKLEIKITNNPLPRRRLEQLVVQSDMVHLVYDKTPKTLQNLAKLYRNQSLVEPVLFTVVIGANDVGFYVHSEQLPALRRVYSKRQPTIEQSGLTAVIIRFRPTARAQESWSQILRRVLASNVSICGLTTSEHEITVFVKESELDTALFQLNHLFT</sequence>
<proteinExistence type="predicted"/>
<dbReference type="EMBL" id="PFGC01000007">
    <property type="protein sequence ID" value="PIW37371.1"/>
    <property type="molecule type" value="Genomic_DNA"/>
</dbReference>
<evidence type="ECO:0000313" key="2">
    <source>
        <dbReference type="Proteomes" id="UP000230292"/>
    </source>
</evidence>
<dbReference type="AlphaFoldDB" id="A0A2M7H586"/>
<dbReference type="Proteomes" id="UP000230292">
    <property type="component" value="Unassembled WGS sequence"/>
</dbReference>
<accession>A0A2M7H586</accession>